<keyword evidence="1" id="KW-0472">Membrane</keyword>
<dbReference type="InterPro" id="IPR051311">
    <property type="entry name" value="DedA_domain"/>
</dbReference>
<feature type="transmembrane region" description="Helical" evidence="1">
    <location>
        <begin position="12"/>
        <end position="37"/>
    </location>
</feature>
<feature type="transmembrane region" description="Helical" evidence="1">
    <location>
        <begin position="43"/>
        <end position="64"/>
    </location>
</feature>
<feature type="transmembrane region" description="Helical" evidence="1">
    <location>
        <begin position="125"/>
        <end position="148"/>
    </location>
</feature>
<gene>
    <name evidence="3" type="ORF">CMUC_1663</name>
</gene>
<name>A0A6G5QI80_9BACT</name>
<organism evidence="3 4">
    <name type="scientific">Campylobacter mucosalis CCUG 21559</name>
    <dbReference type="NCBI Taxonomy" id="1032067"/>
    <lineage>
        <taxon>Bacteria</taxon>
        <taxon>Pseudomonadati</taxon>
        <taxon>Campylobacterota</taxon>
        <taxon>Epsilonproteobacteria</taxon>
        <taxon>Campylobacterales</taxon>
        <taxon>Campylobacteraceae</taxon>
        <taxon>Campylobacter</taxon>
    </lineage>
</organism>
<dbReference type="PANTHER" id="PTHR42709">
    <property type="entry name" value="ALKALINE PHOSPHATASE LIKE PROTEIN"/>
    <property type="match status" value="1"/>
</dbReference>
<keyword evidence="4" id="KW-1185">Reference proteome</keyword>
<dbReference type="Proteomes" id="UP000503264">
    <property type="component" value="Chromosome"/>
</dbReference>
<keyword evidence="1" id="KW-1133">Transmembrane helix</keyword>
<accession>A0A6G5QI80</accession>
<dbReference type="GO" id="GO:0005886">
    <property type="term" value="C:plasma membrane"/>
    <property type="evidence" value="ECO:0007669"/>
    <property type="project" value="TreeGrafter"/>
</dbReference>
<dbReference type="AlphaFoldDB" id="A0A6G5QI80"/>
<dbReference type="EMBL" id="CP012542">
    <property type="protein sequence ID" value="QCD45413.1"/>
    <property type="molecule type" value="Genomic_DNA"/>
</dbReference>
<dbReference type="Pfam" id="PF09335">
    <property type="entry name" value="VTT_dom"/>
    <property type="match status" value="1"/>
</dbReference>
<proteinExistence type="predicted"/>
<feature type="domain" description="VTT" evidence="2">
    <location>
        <begin position="25"/>
        <end position="141"/>
    </location>
</feature>
<dbReference type="PANTHER" id="PTHR42709:SF2">
    <property type="entry name" value="INNER MEMBRANE PROTEIN YOHD"/>
    <property type="match status" value="1"/>
</dbReference>
<sequence>MEAFFIELLKEYGYIILFIWCMLEGEMALIMAGILAHTTHMNVALAIFIAGLGGFAGDQVYFYIGRYNKKYITKKLHTQRRKFAIAHLLMKKYGSPIIFIQRYLYGLRTILPISIGLTRYDAKKFALINLISAWAWAAITIIPAYILGEHILTLLAKAKEHWYVAIPIAVCFLGSVIYAFKRFENNVLNKKKDIRKKS</sequence>
<evidence type="ECO:0000313" key="3">
    <source>
        <dbReference type="EMBL" id="QCD45413.1"/>
    </source>
</evidence>
<dbReference type="RefSeq" id="WP_034969806.1">
    <property type="nucleotide sequence ID" value="NZ_CP012542.1"/>
</dbReference>
<evidence type="ECO:0000259" key="2">
    <source>
        <dbReference type="Pfam" id="PF09335"/>
    </source>
</evidence>
<feature type="transmembrane region" description="Helical" evidence="1">
    <location>
        <begin position="160"/>
        <end position="180"/>
    </location>
</feature>
<protein>
    <submittedName>
        <fullName evidence="3">Putative membrane protein, DedA family, type I (SNARE domain)</fullName>
    </submittedName>
</protein>
<keyword evidence="1" id="KW-0812">Transmembrane</keyword>
<evidence type="ECO:0000256" key="1">
    <source>
        <dbReference type="SAM" id="Phobius"/>
    </source>
</evidence>
<dbReference type="InterPro" id="IPR032816">
    <property type="entry name" value="VTT_dom"/>
</dbReference>
<reference evidence="3 4" key="1">
    <citation type="submission" date="2016-07" db="EMBL/GenBank/DDBJ databases">
        <title>Comparative genomics of the Campylobacter concisus group.</title>
        <authorList>
            <person name="Miller W.G."/>
            <person name="Yee E."/>
            <person name="Chapman M.H."/>
            <person name="Huynh S."/>
            <person name="Bono J.L."/>
            <person name="On S.L.W."/>
            <person name="StLeger J."/>
            <person name="Foster G."/>
            <person name="Parker C.T."/>
        </authorList>
    </citation>
    <scope>NUCLEOTIDE SEQUENCE [LARGE SCALE GENOMIC DNA]</scope>
    <source>
        <strain evidence="3 4">CCUG 21559</strain>
    </source>
</reference>
<evidence type="ECO:0000313" key="4">
    <source>
        <dbReference type="Proteomes" id="UP000503264"/>
    </source>
</evidence>